<name>A0A1Y2LD19_9PROT</name>
<evidence type="ECO:0000313" key="6">
    <source>
        <dbReference type="EMBL" id="OSQ47458.1"/>
    </source>
</evidence>
<dbReference type="GO" id="GO:0055085">
    <property type="term" value="P:transmembrane transport"/>
    <property type="evidence" value="ECO:0007669"/>
    <property type="project" value="InterPro"/>
</dbReference>
<gene>
    <name evidence="6" type="ORF">TALK_13075</name>
</gene>
<evidence type="ECO:0000256" key="2">
    <source>
        <dbReference type="ARBA" id="ARBA00009023"/>
    </source>
</evidence>
<reference evidence="6 7" key="1">
    <citation type="submission" date="2014-03" db="EMBL/GenBank/DDBJ databases">
        <title>The draft genome sequence of Thalassospira alkalitolerans JCM 18968.</title>
        <authorList>
            <person name="Lai Q."/>
            <person name="Shao Z."/>
        </authorList>
    </citation>
    <scope>NUCLEOTIDE SEQUENCE [LARGE SCALE GENOMIC DNA]</scope>
    <source>
        <strain evidence="6 7">JCM 18968</strain>
    </source>
</reference>
<sequence length="336" mass="36311">MLTHGKFRHFALSIAAAASCSLFAFGAQAQDIELNYGHMNSPTSITGLQADWLAEEVAKNTGGKVKISVYPSSQLGKIQELAESVSTGAIALSHNTAGALSSLYEDFGVLDTPYLYRDYDHLMNVVDIHSPVMEKLNAGLIENTNMRVLYAFYFGTRQLTADRAIKTPADLAGVKIRAIPSPVYLTAVEGLGAAPVPVDWSEVPTALATGIVQGQENPVNVALVHKLFDVQSHMMLTGHISAAEIVVINEDTWQGFPDDVKAGIEKAAETVRQKASKMILDNEAGDLEKLKEAGMTIIGPDDGLDVAAFRAGVEKLVHERFDEKYGAYYKEISAIK</sequence>
<protein>
    <submittedName>
        <fullName evidence="6">ABC transporter substrate-binding protein</fullName>
    </submittedName>
</protein>
<dbReference type="InterPro" id="IPR018389">
    <property type="entry name" value="DctP_fam"/>
</dbReference>
<comment type="subcellular location">
    <subcellularLocation>
        <location evidence="1">Cell envelope</location>
    </subcellularLocation>
</comment>
<accession>A0A1Y2LD19</accession>
<dbReference type="PANTHER" id="PTHR33376">
    <property type="match status" value="1"/>
</dbReference>
<evidence type="ECO:0000256" key="4">
    <source>
        <dbReference type="ARBA" id="ARBA00022729"/>
    </source>
</evidence>
<evidence type="ECO:0000256" key="5">
    <source>
        <dbReference type="SAM" id="SignalP"/>
    </source>
</evidence>
<evidence type="ECO:0000313" key="7">
    <source>
        <dbReference type="Proteomes" id="UP000193396"/>
    </source>
</evidence>
<keyword evidence="7" id="KW-1185">Reference proteome</keyword>
<dbReference type="STRING" id="1293890.TALK_13075"/>
<dbReference type="PANTHER" id="PTHR33376:SF4">
    <property type="entry name" value="SIALIC ACID-BINDING PERIPLASMIC PROTEIN SIAP"/>
    <property type="match status" value="1"/>
</dbReference>
<comment type="similarity">
    <text evidence="2">Belongs to the bacterial solute-binding protein 7 family.</text>
</comment>
<organism evidence="6 7">
    <name type="scientific">Thalassospira alkalitolerans</name>
    <dbReference type="NCBI Taxonomy" id="1293890"/>
    <lineage>
        <taxon>Bacteria</taxon>
        <taxon>Pseudomonadati</taxon>
        <taxon>Pseudomonadota</taxon>
        <taxon>Alphaproteobacteria</taxon>
        <taxon>Rhodospirillales</taxon>
        <taxon>Thalassospiraceae</taxon>
        <taxon>Thalassospira</taxon>
    </lineage>
</organism>
<keyword evidence="3" id="KW-0813">Transport</keyword>
<dbReference type="AlphaFoldDB" id="A0A1Y2LD19"/>
<dbReference type="PROSITE" id="PS51257">
    <property type="entry name" value="PROKAR_LIPOPROTEIN"/>
    <property type="match status" value="1"/>
</dbReference>
<evidence type="ECO:0000256" key="3">
    <source>
        <dbReference type="ARBA" id="ARBA00022448"/>
    </source>
</evidence>
<feature type="signal peptide" evidence="5">
    <location>
        <begin position="1"/>
        <end position="29"/>
    </location>
</feature>
<dbReference type="Gene3D" id="3.40.190.170">
    <property type="entry name" value="Bacterial extracellular solute-binding protein, family 7"/>
    <property type="match status" value="1"/>
</dbReference>
<dbReference type="Proteomes" id="UP000193396">
    <property type="component" value="Unassembled WGS sequence"/>
</dbReference>
<feature type="chain" id="PRO_5012486048" evidence="5">
    <location>
        <begin position="30"/>
        <end position="336"/>
    </location>
</feature>
<dbReference type="NCBIfam" id="TIGR00787">
    <property type="entry name" value="dctP"/>
    <property type="match status" value="1"/>
</dbReference>
<dbReference type="NCBIfam" id="NF037995">
    <property type="entry name" value="TRAP_S1"/>
    <property type="match status" value="1"/>
</dbReference>
<dbReference type="InterPro" id="IPR038404">
    <property type="entry name" value="TRAP_DctP_sf"/>
</dbReference>
<dbReference type="CDD" id="cd13603">
    <property type="entry name" value="PBP2_TRAP_Siap_TeaA_like"/>
    <property type="match status" value="1"/>
</dbReference>
<keyword evidence="4 5" id="KW-0732">Signal</keyword>
<dbReference type="InterPro" id="IPR004682">
    <property type="entry name" value="TRAP_DctP"/>
</dbReference>
<comment type="caution">
    <text evidence="6">The sequence shown here is derived from an EMBL/GenBank/DDBJ whole genome shotgun (WGS) entry which is preliminary data.</text>
</comment>
<dbReference type="RefSeq" id="WP_085619553.1">
    <property type="nucleotide sequence ID" value="NZ_JBLXCG010000007.1"/>
</dbReference>
<evidence type="ECO:0000256" key="1">
    <source>
        <dbReference type="ARBA" id="ARBA00004196"/>
    </source>
</evidence>
<dbReference type="PIRSF" id="PIRSF006470">
    <property type="entry name" value="DctB"/>
    <property type="match status" value="1"/>
</dbReference>
<dbReference type="OrthoDB" id="8204956at2"/>
<dbReference type="GO" id="GO:0030288">
    <property type="term" value="C:outer membrane-bounded periplasmic space"/>
    <property type="evidence" value="ECO:0007669"/>
    <property type="project" value="InterPro"/>
</dbReference>
<proteinExistence type="inferred from homology"/>
<dbReference type="EMBL" id="JFKB01000008">
    <property type="protein sequence ID" value="OSQ47458.1"/>
    <property type="molecule type" value="Genomic_DNA"/>
</dbReference>
<dbReference type="Pfam" id="PF03480">
    <property type="entry name" value="DctP"/>
    <property type="match status" value="1"/>
</dbReference>